<feature type="transmembrane region" description="Helical" evidence="1">
    <location>
        <begin position="101"/>
        <end position="121"/>
    </location>
</feature>
<protein>
    <submittedName>
        <fullName evidence="4">Membrane protein</fullName>
    </submittedName>
</protein>
<dbReference type="PIRSF" id="PIRSF007542">
    <property type="entry name" value="UCP007542"/>
    <property type="match status" value="1"/>
</dbReference>
<dbReference type="EMBL" id="BMYJ01000010">
    <property type="protein sequence ID" value="GHC63268.1"/>
    <property type="molecule type" value="Genomic_DNA"/>
</dbReference>
<accession>A0A918TV32</accession>
<feature type="domain" description="Alpha/beta-hydrolase N-terminal" evidence="3">
    <location>
        <begin position="52"/>
        <end position="254"/>
    </location>
</feature>
<evidence type="ECO:0000259" key="3">
    <source>
        <dbReference type="Pfam" id="PF15420"/>
    </source>
</evidence>
<dbReference type="Pfam" id="PF10081">
    <property type="entry name" value="Abhydrolase_9"/>
    <property type="match status" value="1"/>
</dbReference>
<comment type="caution">
    <text evidence="4">The sequence shown here is derived from an EMBL/GenBank/DDBJ whole genome shotgun (WGS) entry which is preliminary data.</text>
</comment>
<keyword evidence="5" id="KW-1185">Reference proteome</keyword>
<evidence type="ECO:0000313" key="4">
    <source>
        <dbReference type="EMBL" id="GHC63268.1"/>
    </source>
</evidence>
<feature type="transmembrane region" description="Helical" evidence="1">
    <location>
        <begin position="36"/>
        <end position="55"/>
    </location>
</feature>
<dbReference type="InterPro" id="IPR027787">
    <property type="entry name" value="Alpha/beta-hydrolase_catalytic"/>
</dbReference>
<feature type="domain" description="Alpha/beta-hydrolase catalytic" evidence="2">
    <location>
        <begin position="272"/>
        <end position="558"/>
    </location>
</feature>
<dbReference type="RefSeq" id="WP_189412470.1">
    <property type="nucleotide sequence ID" value="NZ_BMYJ01000010.1"/>
</dbReference>
<keyword evidence="1" id="KW-0472">Membrane</keyword>
<reference evidence="4" key="1">
    <citation type="journal article" date="2014" name="Int. J. Syst. Evol. Microbiol.">
        <title>Complete genome sequence of Corynebacterium casei LMG S-19264T (=DSM 44701T), isolated from a smear-ripened cheese.</title>
        <authorList>
            <consortium name="US DOE Joint Genome Institute (JGI-PGF)"/>
            <person name="Walter F."/>
            <person name="Albersmeier A."/>
            <person name="Kalinowski J."/>
            <person name="Ruckert C."/>
        </authorList>
    </citation>
    <scope>NUCLEOTIDE SEQUENCE</scope>
    <source>
        <strain evidence="4">KCTC 23310</strain>
    </source>
</reference>
<sequence length="569" mass="61309">MARPLSTPNPAQLPRPTVTAEVPLFRPMPWKAPLRPSGLILGGLFFLAAVQPSLIPRSGPVQGALAGLSFVAGYGIAALVAGMLGWLGLRGESWLSTGTQRILRLAGLIPIAAALWLATAYQNSLHHALGLPPVETVRPLILLVVAVGLAAVLILFGRLFGHVMAMAANRLLVFAPRRLAILAAALLALLLFWSVGDRLVVRQLLRLADSIYQRIDALDEAEAPPQRADQSGSAASLLSWDELGRQGRLRVLAAPNAAAITAVTGRPALEPLRIFVGLRHAETPQARAELALAEMQRVGALDRKVLVIATPTGTGWVDPAGMAPVEFLAGGDIASVSVQYSYLPSWLSLFVEPEYGAETAKAVFQAVHGHWHSLPPDQRPALYLFGLSLGALNSDLSADNFDLVNDPYQGAVWAGPPFASRTWPEIRDGRLAGTPSWAPRFRDGSVVRFTTQTDLTGKATAPWGRMRIVYLAYPSDPIVHFQTSMALWKPDWYDSPRAPDVSERLTWVPVVSFLQVAFDMMLATTTPVGTGHVYKAEHYLAAWQAVLAPADWTEANQAALIAWLAAQGL</sequence>
<dbReference type="AlphaFoldDB" id="A0A918TV32"/>
<keyword evidence="1" id="KW-1133">Transmembrane helix</keyword>
<keyword evidence="1" id="KW-0812">Transmembrane</keyword>
<organism evidence="4 5">
    <name type="scientific">Neogemmobacter tilapiae</name>
    <dbReference type="NCBI Taxonomy" id="875041"/>
    <lineage>
        <taxon>Bacteria</taxon>
        <taxon>Pseudomonadati</taxon>
        <taxon>Pseudomonadota</taxon>
        <taxon>Alphaproteobacteria</taxon>
        <taxon>Rhodobacterales</taxon>
        <taxon>Paracoccaceae</taxon>
        <taxon>Neogemmobacter</taxon>
    </lineage>
</organism>
<reference evidence="4" key="2">
    <citation type="submission" date="2020-09" db="EMBL/GenBank/DDBJ databases">
        <authorList>
            <person name="Sun Q."/>
            <person name="Kim S."/>
        </authorList>
    </citation>
    <scope>NUCLEOTIDE SEQUENCE</scope>
    <source>
        <strain evidence="4">KCTC 23310</strain>
    </source>
</reference>
<feature type="transmembrane region" description="Helical" evidence="1">
    <location>
        <begin position="67"/>
        <end position="89"/>
    </location>
</feature>
<feature type="transmembrane region" description="Helical" evidence="1">
    <location>
        <begin position="141"/>
        <end position="167"/>
    </location>
</feature>
<dbReference type="InterPro" id="IPR027788">
    <property type="entry name" value="Alpha/beta-hydrolase_N_dom"/>
</dbReference>
<feature type="transmembrane region" description="Helical" evidence="1">
    <location>
        <begin position="179"/>
        <end position="196"/>
    </location>
</feature>
<evidence type="ECO:0000256" key="1">
    <source>
        <dbReference type="SAM" id="Phobius"/>
    </source>
</evidence>
<dbReference type="Pfam" id="PF15420">
    <property type="entry name" value="Abhydrolase_9_N"/>
    <property type="match status" value="1"/>
</dbReference>
<proteinExistence type="predicted"/>
<evidence type="ECO:0000313" key="5">
    <source>
        <dbReference type="Proteomes" id="UP000638981"/>
    </source>
</evidence>
<name>A0A918TV32_9RHOB</name>
<gene>
    <name evidence="4" type="ORF">GCM10007315_29340</name>
</gene>
<dbReference type="Proteomes" id="UP000638981">
    <property type="component" value="Unassembled WGS sequence"/>
</dbReference>
<evidence type="ECO:0000259" key="2">
    <source>
        <dbReference type="Pfam" id="PF10081"/>
    </source>
</evidence>
<dbReference type="InterPro" id="IPR012037">
    <property type="entry name" value="Alpha/beta-hydrolase_fam"/>
</dbReference>